<evidence type="ECO:0000259" key="1">
    <source>
        <dbReference type="Pfam" id="PF00485"/>
    </source>
</evidence>
<keyword evidence="2" id="KW-0808">Transferase</keyword>
<accession>G9YFD9</accession>
<dbReference type="STRING" id="861450.HMPREF0080_00351"/>
<dbReference type="GO" id="GO:0005524">
    <property type="term" value="F:ATP binding"/>
    <property type="evidence" value="ECO:0007669"/>
    <property type="project" value="InterPro"/>
</dbReference>
<dbReference type="InterPro" id="IPR027417">
    <property type="entry name" value="P-loop_NTPase"/>
</dbReference>
<feature type="domain" description="Phosphoribulokinase/uridine kinase" evidence="1">
    <location>
        <begin position="144"/>
        <end position="340"/>
    </location>
</feature>
<dbReference type="InterPro" id="IPR006083">
    <property type="entry name" value="PRK/URK"/>
</dbReference>
<evidence type="ECO:0000313" key="3">
    <source>
        <dbReference type="Proteomes" id="UP000005481"/>
    </source>
</evidence>
<dbReference type="AlphaFoldDB" id="G9YFD9"/>
<name>G9YFD9_9FIRM</name>
<dbReference type="SUPFAM" id="SSF52540">
    <property type="entry name" value="P-loop containing nucleoside triphosphate hydrolases"/>
    <property type="match status" value="1"/>
</dbReference>
<dbReference type="RefSeq" id="WP_006789334.1">
    <property type="nucleotide sequence ID" value="NZ_JH417569.1"/>
</dbReference>
<dbReference type="HOGENOM" id="CLU_023775_1_0_9"/>
<sequence length="408" mass="46433">MKRADKLYGEQDAEQAGHVVAGNIAVYRCGDVTDCYMGPLLPDMGYITRFNLRLYGSGVILETPEPENPQTLPVYKDIPKMAQLFLEAEEWGRIVHCEYAADLNRHIAEGTVHTVIDMSEALQTEKIRAVADTVFFRRPSFKVVLIAGPSSSGKTTFCKRLQAYLRAAGLKPLALSLDDYFFNREDTPRNPDGSYDFESLRAVDIELFNKQIHELHQGVPVHLARFDFMTGKRCYDKDATLMPAGGLIMVEGLHALNDSLTYMLPRDEKFKISLGVLTQIRIFDHNRIPTADTRIIRRMIRDYRFRNCGPERTLDIWHAVRQGEEINIYPYQEDADILFNTALPYELSAMKSYAEPLLTTVKAQSPYYAEVKRLLHVLGSFRPVESNLVPRNSILREFIGAQSDGRSE</sequence>
<dbReference type="EMBL" id="AGCJ01000012">
    <property type="protein sequence ID" value="EHM43106.1"/>
    <property type="molecule type" value="Genomic_DNA"/>
</dbReference>
<keyword evidence="2" id="KW-0418">Kinase</keyword>
<dbReference type="GO" id="GO:0016301">
    <property type="term" value="F:kinase activity"/>
    <property type="evidence" value="ECO:0007669"/>
    <property type="project" value="UniProtKB-KW"/>
</dbReference>
<reference evidence="2 3" key="1">
    <citation type="submission" date="2011-08" db="EMBL/GenBank/DDBJ databases">
        <authorList>
            <person name="Weinstock G."/>
            <person name="Sodergren E."/>
            <person name="Clifton S."/>
            <person name="Fulton L."/>
            <person name="Fulton B."/>
            <person name="Courtney L."/>
            <person name="Fronick C."/>
            <person name="Harrison M."/>
            <person name="Strong C."/>
            <person name="Farmer C."/>
            <person name="Delahaunty K."/>
            <person name="Markovic C."/>
            <person name="Hall O."/>
            <person name="Minx P."/>
            <person name="Tomlinson C."/>
            <person name="Mitreva M."/>
            <person name="Hou S."/>
            <person name="Chen J."/>
            <person name="Wollam A."/>
            <person name="Pepin K.H."/>
            <person name="Johnson M."/>
            <person name="Bhonagiri V."/>
            <person name="Zhang X."/>
            <person name="Suruliraj S."/>
            <person name="Warren W."/>
            <person name="Chinwalla A."/>
            <person name="Mardis E.R."/>
            <person name="Wilson R.K."/>
        </authorList>
    </citation>
    <scope>NUCLEOTIDE SEQUENCE [LARGE SCALE GENOMIC DNA]</scope>
    <source>
        <strain evidence="2 3">F0357</strain>
    </source>
</reference>
<dbReference type="Pfam" id="PF00485">
    <property type="entry name" value="PRK"/>
    <property type="match status" value="1"/>
</dbReference>
<dbReference type="CDD" id="cd02028">
    <property type="entry name" value="UMPK_like"/>
    <property type="match status" value="1"/>
</dbReference>
<gene>
    <name evidence="2" type="ORF">HMPREF0080_00351</name>
</gene>
<dbReference type="eggNOG" id="COG0441">
    <property type="taxonomic scope" value="Bacteria"/>
</dbReference>
<dbReference type="Gene3D" id="3.40.50.300">
    <property type="entry name" value="P-loop containing nucleotide triphosphate hydrolases"/>
    <property type="match status" value="1"/>
</dbReference>
<dbReference type="SUPFAM" id="SSF55186">
    <property type="entry name" value="ThrRS/AlaRS common domain"/>
    <property type="match status" value="1"/>
</dbReference>
<dbReference type="InterPro" id="IPR018163">
    <property type="entry name" value="Thr/Ala-tRNA-synth_IIc_edit"/>
</dbReference>
<proteinExistence type="predicted"/>
<dbReference type="Proteomes" id="UP000005481">
    <property type="component" value="Unassembled WGS sequence"/>
</dbReference>
<comment type="caution">
    <text evidence="2">The sequence shown here is derived from an EMBL/GenBank/DDBJ whole genome shotgun (WGS) entry which is preliminary data.</text>
</comment>
<organism evidence="2 3">
    <name type="scientific">Anaeroglobus geminatus F0357</name>
    <dbReference type="NCBI Taxonomy" id="861450"/>
    <lineage>
        <taxon>Bacteria</taxon>
        <taxon>Bacillati</taxon>
        <taxon>Bacillota</taxon>
        <taxon>Negativicutes</taxon>
        <taxon>Veillonellales</taxon>
        <taxon>Veillonellaceae</taxon>
        <taxon>Anaeroglobus</taxon>
    </lineage>
</organism>
<protein>
    <submittedName>
        <fullName evidence="2">Phosphoribulokinase/uridine kinase family protein</fullName>
    </submittedName>
</protein>
<dbReference type="PATRIC" id="fig|861450.3.peg.334"/>
<keyword evidence="3" id="KW-1185">Reference proteome</keyword>
<dbReference type="PANTHER" id="PTHR10285">
    <property type="entry name" value="URIDINE KINASE"/>
    <property type="match status" value="1"/>
</dbReference>
<dbReference type="eggNOG" id="COG0572">
    <property type="taxonomic scope" value="Bacteria"/>
</dbReference>
<evidence type="ECO:0000313" key="2">
    <source>
        <dbReference type="EMBL" id="EHM43106.1"/>
    </source>
</evidence>